<sequence>MTEAEQQDQQGTEKAAAEGVGKDADAAQPEPNWQEQAEQYRNDYLRALADMENLRKRLERQMEDARNYAVERFARELLPVVDSLELALSTPVAGGEGVAQLRQGLENTLSLFFQALAKAGVAPVEAEAARFDPHRHQAIAMVEAEGEPNRVLAVHQKGYVIHDRLLRPAMVTVAKAASGEAGRDPGSDSQGQ</sequence>
<feature type="region of interest" description="Disordered" evidence="13">
    <location>
        <begin position="1"/>
        <end position="38"/>
    </location>
</feature>
<dbReference type="EMBL" id="CP005986">
    <property type="protein sequence ID" value="AIA56196.1"/>
    <property type="molecule type" value="Genomic_DNA"/>
</dbReference>
<dbReference type="SUPFAM" id="SSF58014">
    <property type="entry name" value="Coiled-coil domain of nucleotide exchange factor GrpE"/>
    <property type="match status" value="1"/>
</dbReference>
<dbReference type="PANTHER" id="PTHR21237">
    <property type="entry name" value="GRPE PROTEIN"/>
    <property type="match status" value="1"/>
</dbReference>
<dbReference type="GO" id="GO:0000774">
    <property type="term" value="F:adenyl-nucleotide exchange factor activity"/>
    <property type="evidence" value="ECO:0007669"/>
    <property type="project" value="InterPro"/>
</dbReference>
<dbReference type="GO" id="GO:0006457">
    <property type="term" value="P:protein folding"/>
    <property type="evidence" value="ECO:0007669"/>
    <property type="project" value="InterPro"/>
</dbReference>
<comment type="subunit">
    <text evidence="3 10">Homodimer.</text>
</comment>
<dbReference type="Pfam" id="PF01025">
    <property type="entry name" value="GrpE"/>
    <property type="match status" value="1"/>
</dbReference>
<dbReference type="PANTHER" id="PTHR21237:SF23">
    <property type="entry name" value="GRPE PROTEIN HOMOLOG, MITOCHONDRIAL"/>
    <property type="match status" value="1"/>
</dbReference>
<dbReference type="GO" id="GO:0042803">
    <property type="term" value="F:protein homodimerization activity"/>
    <property type="evidence" value="ECO:0007669"/>
    <property type="project" value="InterPro"/>
</dbReference>
<dbReference type="AlphaFoldDB" id="A0A060A1U7"/>
<evidence type="ECO:0000256" key="13">
    <source>
        <dbReference type="SAM" id="MobiDB-lite"/>
    </source>
</evidence>
<dbReference type="KEGG" id="acz:Acaty_c2349"/>
<evidence type="ECO:0000256" key="9">
    <source>
        <dbReference type="ARBA" id="ARBA00076414"/>
    </source>
</evidence>
<dbReference type="HOGENOM" id="CLU_057217_6_1_6"/>
<evidence type="ECO:0000256" key="6">
    <source>
        <dbReference type="ARBA" id="ARBA00023186"/>
    </source>
</evidence>
<dbReference type="Gene3D" id="3.90.20.20">
    <property type="match status" value="1"/>
</dbReference>
<dbReference type="InterPro" id="IPR009012">
    <property type="entry name" value="GrpE_head"/>
</dbReference>
<dbReference type="CDD" id="cd00446">
    <property type="entry name" value="GrpE"/>
    <property type="match status" value="1"/>
</dbReference>
<dbReference type="Gene3D" id="2.30.22.10">
    <property type="entry name" value="Head domain of nucleotide exchange factor GrpE"/>
    <property type="match status" value="1"/>
</dbReference>
<evidence type="ECO:0000313" key="14">
    <source>
        <dbReference type="EMBL" id="AIA56196.1"/>
    </source>
</evidence>
<evidence type="ECO:0000256" key="4">
    <source>
        <dbReference type="ARBA" id="ARBA00022490"/>
    </source>
</evidence>
<evidence type="ECO:0000313" key="15">
    <source>
        <dbReference type="Proteomes" id="UP000005522"/>
    </source>
</evidence>
<evidence type="ECO:0000256" key="1">
    <source>
        <dbReference type="ARBA" id="ARBA00004496"/>
    </source>
</evidence>
<dbReference type="HAMAP" id="MF_01151">
    <property type="entry name" value="GrpE"/>
    <property type="match status" value="1"/>
</dbReference>
<dbReference type="SUPFAM" id="SSF51064">
    <property type="entry name" value="Head domain of nucleotide exchange factor GrpE"/>
    <property type="match status" value="1"/>
</dbReference>
<evidence type="ECO:0000256" key="7">
    <source>
        <dbReference type="ARBA" id="ARBA00053401"/>
    </source>
</evidence>
<evidence type="ECO:0000256" key="5">
    <source>
        <dbReference type="ARBA" id="ARBA00023016"/>
    </source>
</evidence>
<dbReference type="GO" id="GO:0051087">
    <property type="term" value="F:protein-folding chaperone binding"/>
    <property type="evidence" value="ECO:0007669"/>
    <property type="project" value="InterPro"/>
</dbReference>
<evidence type="ECO:0000256" key="2">
    <source>
        <dbReference type="ARBA" id="ARBA00009054"/>
    </source>
</evidence>
<evidence type="ECO:0000256" key="3">
    <source>
        <dbReference type="ARBA" id="ARBA00011738"/>
    </source>
</evidence>
<gene>
    <name evidence="10" type="primary">grpE</name>
    <name evidence="14" type="ORF">Acaty_c2349</name>
</gene>
<dbReference type="eggNOG" id="COG0576">
    <property type="taxonomic scope" value="Bacteria"/>
</dbReference>
<comment type="subcellular location">
    <subcellularLocation>
        <location evidence="1 10">Cytoplasm</location>
    </subcellularLocation>
</comment>
<evidence type="ECO:0000256" key="12">
    <source>
        <dbReference type="RuleBase" id="RU004478"/>
    </source>
</evidence>
<comment type="similarity">
    <text evidence="2 10 12">Belongs to the GrpE family.</text>
</comment>
<keyword evidence="6 10" id="KW-0143">Chaperone</keyword>
<dbReference type="PRINTS" id="PR00773">
    <property type="entry name" value="GRPEPROTEIN"/>
</dbReference>
<dbReference type="RefSeq" id="WP_004868855.1">
    <property type="nucleotide sequence ID" value="NZ_CP005986.1"/>
</dbReference>
<dbReference type="InterPro" id="IPR013805">
    <property type="entry name" value="GrpE_CC"/>
</dbReference>
<keyword evidence="4 10" id="KW-0963">Cytoplasm</keyword>
<dbReference type="Proteomes" id="UP000005522">
    <property type="component" value="Chromosome"/>
</dbReference>
<accession>A0A060A1U7</accession>
<proteinExistence type="inferred from homology"/>
<dbReference type="GeneID" id="92932418"/>
<dbReference type="GO" id="GO:0051082">
    <property type="term" value="F:unfolded protein binding"/>
    <property type="evidence" value="ECO:0007669"/>
    <property type="project" value="TreeGrafter"/>
</dbReference>
<organism evidence="14 15">
    <name type="scientific">Acidithiobacillus caldus (strain ATCC 51756 / DSM 8584 / KU)</name>
    <dbReference type="NCBI Taxonomy" id="637389"/>
    <lineage>
        <taxon>Bacteria</taxon>
        <taxon>Pseudomonadati</taxon>
        <taxon>Pseudomonadota</taxon>
        <taxon>Acidithiobacillia</taxon>
        <taxon>Acidithiobacillales</taxon>
        <taxon>Acidithiobacillaceae</taxon>
        <taxon>Acidithiobacillus</taxon>
    </lineage>
</organism>
<reference evidence="14 15" key="1">
    <citation type="journal article" date="2009" name="J. Bacteriol.">
        <title>Draft genome sequence of the extremely acidophilic bacterium Acidithiobacillus caldus ATCC 51756 reveals metabolic versatility in the genus Acidithiobacillus.</title>
        <authorList>
            <person name="Valdes J."/>
            <person name="Quatrini R."/>
            <person name="Hallberg K."/>
            <person name="Dopson M."/>
            <person name="Valenzuela P.D."/>
            <person name="Holmes D.S."/>
        </authorList>
    </citation>
    <scope>NUCLEOTIDE SEQUENCE [LARGE SCALE GENOMIC DNA]</scope>
    <source>
        <strain evidence="15">ATCC 51756 / DSM 8584 / KU</strain>
    </source>
</reference>
<name>A0A060A1U7_ACICK</name>
<dbReference type="GO" id="GO:0005829">
    <property type="term" value="C:cytosol"/>
    <property type="evidence" value="ECO:0007669"/>
    <property type="project" value="TreeGrafter"/>
</dbReference>
<comment type="function">
    <text evidence="7 10 11">Participates actively in the response to hyperosmotic and heat shock by preventing the aggregation of stress-denatured proteins, in association with DnaK and GrpE. It is the nucleotide exchange factor for DnaK and may function as a thermosensor. Unfolded proteins bind initially to DnaJ; upon interaction with the DnaJ-bound protein, DnaK hydrolyzes its bound ATP, resulting in the formation of a stable complex. GrpE releases ADP from DnaK; ATP binding to DnaK triggers the release of the substrate protein, thus completing the reaction cycle. Several rounds of ATP-dependent interactions between DnaJ, DnaK and GrpE are required for fully efficient folding.</text>
</comment>
<evidence type="ECO:0000256" key="8">
    <source>
        <dbReference type="ARBA" id="ARBA00072274"/>
    </source>
</evidence>
<protein>
    <recommendedName>
        <fullName evidence="8 10">Protein GrpE</fullName>
    </recommendedName>
    <alternativeName>
        <fullName evidence="9 10">HSP-70 cofactor</fullName>
    </alternativeName>
</protein>
<evidence type="ECO:0000256" key="10">
    <source>
        <dbReference type="HAMAP-Rule" id="MF_01151"/>
    </source>
</evidence>
<dbReference type="InterPro" id="IPR000740">
    <property type="entry name" value="GrpE"/>
</dbReference>
<keyword evidence="5 10" id="KW-0346">Stress response</keyword>
<evidence type="ECO:0000256" key="11">
    <source>
        <dbReference type="RuleBase" id="RU000639"/>
    </source>
</evidence>
<dbReference type="PROSITE" id="PS01071">
    <property type="entry name" value="GRPE"/>
    <property type="match status" value="1"/>
</dbReference>
<dbReference type="FunFam" id="2.30.22.10:FF:000001">
    <property type="entry name" value="Protein GrpE"/>
    <property type="match status" value="1"/>
</dbReference>